<organism evidence="2 3">
    <name type="scientific">Aplysia californica</name>
    <name type="common">California sea hare</name>
    <dbReference type="NCBI Taxonomy" id="6500"/>
    <lineage>
        <taxon>Eukaryota</taxon>
        <taxon>Metazoa</taxon>
        <taxon>Spiralia</taxon>
        <taxon>Lophotrochozoa</taxon>
        <taxon>Mollusca</taxon>
        <taxon>Gastropoda</taxon>
        <taxon>Heterobranchia</taxon>
        <taxon>Euthyneura</taxon>
        <taxon>Tectipleura</taxon>
        <taxon>Aplysiida</taxon>
        <taxon>Aplysioidea</taxon>
        <taxon>Aplysiidae</taxon>
        <taxon>Aplysia</taxon>
    </lineage>
</organism>
<keyword evidence="1" id="KW-0472">Membrane</keyword>
<proteinExistence type="predicted"/>
<feature type="transmembrane region" description="Helical" evidence="1">
    <location>
        <begin position="232"/>
        <end position="253"/>
    </location>
</feature>
<evidence type="ECO:0000256" key="1">
    <source>
        <dbReference type="SAM" id="Phobius"/>
    </source>
</evidence>
<feature type="transmembrane region" description="Helical" evidence="1">
    <location>
        <begin position="142"/>
        <end position="165"/>
    </location>
</feature>
<feature type="transmembrane region" description="Helical" evidence="1">
    <location>
        <begin position="65"/>
        <end position="89"/>
    </location>
</feature>
<dbReference type="Gene3D" id="1.20.1070.10">
    <property type="entry name" value="Rhodopsin 7-helix transmembrane proteins"/>
    <property type="match status" value="1"/>
</dbReference>
<sequence>MNASSTRNTVIPSKFLTGVGSSYRMCCENITACMMVQRMWPLNLTGVQRRLRARDMSTYSTVVCLQIYAIPFLVLLGIFLSTFTCVVLLRTRLRKKFYSHFLVGVSVCSQGFLLTVMVNWMFNQGVPVFGVAGVCQMTIFCSHFFPFLVFWLSVVGAMMILLDLTRLRTYKWMNSPGAAKSWVIGLSLLAFTVYSYKTWTHGVFRYRDRDMCIVFPENEAVMEVLNVIDLMLLLYLPSFSFLFFDVALVFWICCRASKVTWKWVYKQEPGTDDLTVNQALQILFYLFFVVNPIFPFCVSRKFRRNVSVLISHGCSKNIAMRYLRPASPTL</sequence>
<feature type="transmembrane region" description="Helical" evidence="1">
    <location>
        <begin position="274"/>
        <end position="294"/>
    </location>
</feature>
<dbReference type="RefSeq" id="XP_035825338.1">
    <property type="nucleotide sequence ID" value="XM_035969445.1"/>
</dbReference>
<name>A0ABM1VSE6_APLCA</name>
<dbReference type="Proteomes" id="UP000694888">
    <property type="component" value="Unplaced"/>
</dbReference>
<feature type="transmembrane region" description="Helical" evidence="1">
    <location>
        <begin position="177"/>
        <end position="196"/>
    </location>
</feature>
<dbReference type="SUPFAM" id="SSF81321">
    <property type="entry name" value="Family A G protein-coupled receptor-like"/>
    <property type="match status" value="1"/>
</dbReference>
<gene>
    <name evidence="3" type="primary">LOC101854634</name>
</gene>
<feature type="transmembrane region" description="Helical" evidence="1">
    <location>
        <begin position="101"/>
        <end position="122"/>
    </location>
</feature>
<protein>
    <submittedName>
        <fullName evidence="3">Uncharacterized protein LOC101854634</fullName>
    </submittedName>
</protein>
<keyword evidence="1" id="KW-1133">Transmembrane helix</keyword>
<reference evidence="3" key="1">
    <citation type="submission" date="2025-08" db="UniProtKB">
        <authorList>
            <consortium name="RefSeq"/>
        </authorList>
    </citation>
    <scope>IDENTIFICATION</scope>
</reference>
<evidence type="ECO:0000313" key="3">
    <source>
        <dbReference type="RefSeq" id="XP_035825338.1"/>
    </source>
</evidence>
<dbReference type="GeneID" id="101854634"/>
<evidence type="ECO:0000313" key="2">
    <source>
        <dbReference type="Proteomes" id="UP000694888"/>
    </source>
</evidence>
<accession>A0ABM1VSE6</accession>
<keyword evidence="1" id="KW-0812">Transmembrane</keyword>
<keyword evidence="2" id="KW-1185">Reference proteome</keyword>